<feature type="compositionally biased region" description="Polar residues" evidence="1">
    <location>
        <begin position="1"/>
        <end position="26"/>
    </location>
</feature>
<feature type="compositionally biased region" description="Basic and acidic residues" evidence="1">
    <location>
        <begin position="34"/>
        <end position="47"/>
    </location>
</feature>
<dbReference type="PANTHER" id="PTHR12722:SF0">
    <property type="entry name" value="PROTEIN FAM50A"/>
    <property type="match status" value="1"/>
</dbReference>
<dbReference type="AlphaFoldDB" id="A0A8H3ESY7"/>
<dbReference type="GO" id="GO:0006325">
    <property type="term" value="P:chromatin organization"/>
    <property type="evidence" value="ECO:0007669"/>
    <property type="project" value="TreeGrafter"/>
</dbReference>
<accession>A0A8H3ESY7</accession>
<name>A0A8H3ESY7_9LECA</name>
<feature type="region of interest" description="Disordered" evidence="1">
    <location>
        <begin position="1"/>
        <end position="123"/>
    </location>
</feature>
<dbReference type="EMBL" id="CAJPDQ010000006">
    <property type="protein sequence ID" value="CAF9911088.1"/>
    <property type="molecule type" value="Genomic_DNA"/>
</dbReference>
<comment type="caution">
    <text evidence="3">The sequence shown here is derived from an EMBL/GenBank/DDBJ whole genome shotgun (WGS) entry which is preliminary data.</text>
</comment>
<sequence length="346" mass="38873">MSDQQGLKSTVDTRFVSQTATTQDSQPIGLLELDDFRKEQVQAKTPEDSTSSGAKASNEKVSVPNPLTKKKRKQPVTAKLSFDRDEDDEPANHSKRSKSASAKDDESDSSTRKRLGPNTSVVAPKVMTKSAQLKEIGKKELLRKEFLLMQEAVKATEFEIPFVFFDGTNNPGGRCRIKKGEHVWLFLDRSRKIGADLGVTGGEGGRTGTRREWARISVDDLMLVRGEIIIPHHYDFYYFIVGRIKGHDGKILFPYAVQATIPSKLDQANELSDYDPLTAYKESKKLSGGALEGSDEDPSYTRVVDRRWYERNKHIFPASAWEEFDPSKDYSSTTRRDAGGNVYFFS</sequence>
<evidence type="ECO:0000259" key="2">
    <source>
        <dbReference type="Pfam" id="PF04921"/>
    </source>
</evidence>
<dbReference type="Proteomes" id="UP000664169">
    <property type="component" value="Unassembled WGS sequence"/>
</dbReference>
<keyword evidence="4" id="KW-1185">Reference proteome</keyword>
<feature type="domain" description="FAM50A/XAP5 C-terminal" evidence="2">
    <location>
        <begin position="156"/>
        <end position="334"/>
    </location>
</feature>
<dbReference type="InterPro" id="IPR007005">
    <property type="entry name" value="XAP5"/>
</dbReference>
<organism evidence="3 4">
    <name type="scientific">Gomphillus americanus</name>
    <dbReference type="NCBI Taxonomy" id="1940652"/>
    <lineage>
        <taxon>Eukaryota</taxon>
        <taxon>Fungi</taxon>
        <taxon>Dikarya</taxon>
        <taxon>Ascomycota</taxon>
        <taxon>Pezizomycotina</taxon>
        <taxon>Lecanoromycetes</taxon>
        <taxon>OSLEUM clade</taxon>
        <taxon>Ostropomycetidae</taxon>
        <taxon>Ostropales</taxon>
        <taxon>Graphidaceae</taxon>
        <taxon>Gomphilloideae</taxon>
        <taxon>Gomphillus</taxon>
    </lineage>
</organism>
<dbReference type="OrthoDB" id="1562195at2759"/>
<dbReference type="GO" id="GO:0005634">
    <property type="term" value="C:nucleus"/>
    <property type="evidence" value="ECO:0007669"/>
    <property type="project" value="InterPro"/>
</dbReference>
<dbReference type="PANTHER" id="PTHR12722">
    <property type="entry name" value="XAP-5 PROTEIN-RELATED"/>
    <property type="match status" value="1"/>
</dbReference>
<dbReference type="InterPro" id="IPR048337">
    <property type="entry name" value="FAM50A/XAP5_C"/>
</dbReference>
<dbReference type="Pfam" id="PF04921">
    <property type="entry name" value="XAP5"/>
    <property type="match status" value="1"/>
</dbReference>
<evidence type="ECO:0000313" key="4">
    <source>
        <dbReference type="Proteomes" id="UP000664169"/>
    </source>
</evidence>
<proteinExistence type="predicted"/>
<evidence type="ECO:0000256" key="1">
    <source>
        <dbReference type="SAM" id="MobiDB-lite"/>
    </source>
</evidence>
<protein>
    <recommendedName>
        <fullName evidence="2">FAM50A/XAP5 C-terminal domain-containing protein</fullName>
    </recommendedName>
</protein>
<gene>
    <name evidence="3" type="ORF">GOMPHAMPRED_007297</name>
</gene>
<evidence type="ECO:0000313" key="3">
    <source>
        <dbReference type="EMBL" id="CAF9911088.1"/>
    </source>
</evidence>
<reference evidence="3" key="1">
    <citation type="submission" date="2021-03" db="EMBL/GenBank/DDBJ databases">
        <authorList>
            <person name="Tagirdzhanova G."/>
        </authorList>
    </citation>
    <scope>NUCLEOTIDE SEQUENCE</scope>
</reference>